<dbReference type="PANTHER" id="PTHR43316:SF4">
    <property type="entry name" value="ACID DEHALOGENASE, PUTATIVE (AFU_ORTHOLOGUE AFUA_8G05870)-RELATED"/>
    <property type="match status" value="1"/>
</dbReference>
<dbReference type="Proteomes" id="UP000016923">
    <property type="component" value="Unassembled WGS sequence"/>
</dbReference>
<dbReference type="STRING" id="1262450.S3C1M8"/>
<dbReference type="VEuPathDB" id="FungiDB:F503_08105"/>
<accession>S3C1M8</accession>
<dbReference type="Gene3D" id="1.10.150.240">
    <property type="entry name" value="Putative phosphatase, domain 2"/>
    <property type="match status" value="1"/>
</dbReference>
<dbReference type="OMA" id="CVSYDAF"/>
<dbReference type="GO" id="GO:0016791">
    <property type="term" value="F:phosphatase activity"/>
    <property type="evidence" value="ECO:0007669"/>
    <property type="project" value="UniProtKB-ARBA"/>
</dbReference>
<dbReference type="PANTHER" id="PTHR43316">
    <property type="entry name" value="HYDROLASE, HALOACID DELAHOGENASE-RELATED"/>
    <property type="match status" value="1"/>
</dbReference>
<proteinExistence type="predicted"/>
<keyword evidence="1" id="KW-0378">Hydrolase</keyword>
<dbReference type="InterPro" id="IPR023214">
    <property type="entry name" value="HAD_sf"/>
</dbReference>
<evidence type="ECO:0000313" key="3">
    <source>
        <dbReference type="Proteomes" id="UP000016923"/>
    </source>
</evidence>
<dbReference type="InterPro" id="IPR051540">
    <property type="entry name" value="S-2-haloacid_dehalogenase"/>
</dbReference>
<dbReference type="SFLD" id="SFLDG01129">
    <property type="entry name" value="C1.5:_HAD__Beta-PGM__Phosphata"/>
    <property type="match status" value="1"/>
</dbReference>
<dbReference type="InterPro" id="IPR023198">
    <property type="entry name" value="PGP-like_dom2"/>
</dbReference>
<dbReference type="EMBL" id="KE148151">
    <property type="protein sequence ID" value="EPE07454.1"/>
    <property type="molecule type" value="Genomic_DNA"/>
</dbReference>
<dbReference type="AlphaFoldDB" id="S3C1M8"/>
<organism evidence="2 3">
    <name type="scientific">Ophiostoma piceae (strain UAMH 11346)</name>
    <name type="common">Sap stain fungus</name>
    <dbReference type="NCBI Taxonomy" id="1262450"/>
    <lineage>
        <taxon>Eukaryota</taxon>
        <taxon>Fungi</taxon>
        <taxon>Dikarya</taxon>
        <taxon>Ascomycota</taxon>
        <taxon>Pezizomycotina</taxon>
        <taxon>Sordariomycetes</taxon>
        <taxon>Sordariomycetidae</taxon>
        <taxon>Ophiostomatales</taxon>
        <taxon>Ophiostomataceae</taxon>
        <taxon>Ophiostoma</taxon>
    </lineage>
</organism>
<reference evidence="2 3" key="1">
    <citation type="journal article" date="2013" name="BMC Genomics">
        <title>The genome and transcriptome of the pine saprophyte Ophiostoma piceae, and a comparison with the bark beetle-associated pine pathogen Grosmannia clavigera.</title>
        <authorList>
            <person name="Haridas S."/>
            <person name="Wang Y."/>
            <person name="Lim L."/>
            <person name="Massoumi Alamouti S."/>
            <person name="Jackman S."/>
            <person name="Docking R."/>
            <person name="Robertson G."/>
            <person name="Birol I."/>
            <person name="Bohlmann J."/>
            <person name="Breuil C."/>
        </authorList>
    </citation>
    <scope>NUCLEOTIDE SEQUENCE [LARGE SCALE GENOMIC DNA]</scope>
    <source>
        <strain evidence="2 3">UAMH 11346</strain>
    </source>
</reference>
<keyword evidence="3" id="KW-1185">Reference proteome</keyword>
<dbReference type="InterPro" id="IPR006439">
    <property type="entry name" value="HAD-SF_hydro_IA"/>
</dbReference>
<dbReference type="Pfam" id="PF00702">
    <property type="entry name" value="Hydrolase"/>
    <property type="match status" value="1"/>
</dbReference>
<evidence type="ECO:0000313" key="2">
    <source>
        <dbReference type="EMBL" id="EPE07454.1"/>
    </source>
</evidence>
<dbReference type="SFLD" id="SFLDS00003">
    <property type="entry name" value="Haloacid_Dehalogenase"/>
    <property type="match status" value="1"/>
</dbReference>
<gene>
    <name evidence="2" type="ORF">F503_08105</name>
</gene>
<dbReference type="SUPFAM" id="SSF56784">
    <property type="entry name" value="HAD-like"/>
    <property type="match status" value="1"/>
</dbReference>
<dbReference type="eggNOG" id="ENOG502S2N3">
    <property type="taxonomic scope" value="Eukaryota"/>
</dbReference>
<name>S3C1M8_OPHP1</name>
<protein>
    <submittedName>
        <fullName evidence="2">2-haloalkanoic acid dehalogenase</fullName>
    </submittedName>
</protein>
<evidence type="ECO:0000256" key="1">
    <source>
        <dbReference type="ARBA" id="ARBA00022801"/>
    </source>
</evidence>
<dbReference type="PRINTS" id="PR00413">
    <property type="entry name" value="HADHALOGNASE"/>
</dbReference>
<dbReference type="InterPro" id="IPR036412">
    <property type="entry name" value="HAD-like_sf"/>
</dbReference>
<sequence length="244" mass="27317">MASENKHVVFDIVGTCVSYDAFFEAIEARLGDRLRAQNIGPARLFGYAWMETGEKEYTYMSLTNKYVPFFDIFRSIFYRVLGQAGIANPRSFATDDDREFLLASYRTLRPRPGLLECFEKLRSAGYTVWALTSGDTTRVAGYLEAAGAKFPEENFFSCDSIGIGKPAPSAYQFILDKFPKENLDLWFAAAHIWDAAAARQCGFKGAWASVWEGEPSPDIYGEMEVTADSLTELADNIISYTGKK</sequence>
<dbReference type="OrthoDB" id="2363873at2759"/>
<dbReference type="HOGENOM" id="CLU_045011_2_0_1"/>
<dbReference type="Gene3D" id="3.40.50.1000">
    <property type="entry name" value="HAD superfamily/HAD-like"/>
    <property type="match status" value="1"/>
</dbReference>